<feature type="binding site" evidence="1">
    <location>
        <position position="213"/>
    </location>
    <ligand>
        <name>Mg(2+)</name>
        <dbReference type="ChEBI" id="CHEBI:18420"/>
        <label>1</label>
        <note>catalytic</note>
    </ligand>
</feature>
<feature type="binding site" evidence="1">
    <location>
        <position position="87"/>
    </location>
    <ligand>
        <name>Mg(2+)</name>
        <dbReference type="ChEBI" id="CHEBI:18420"/>
        <label>1</label>
        <note>catalytic</note>
    </ligand>
</feature>
<comment type="cofactor">
    <cofactor evidence="2">
        <name>Mg(2+)</name>
        <dbReference type="ChEBI" id="CHEBI:18420"/>
    </cofactor>
    <text evidence="2">Binds 2 magnesium ions per subunit.</text>
</comment>
<dbReference type="Gene3D" id="3.30.540.10">
    <property type="entry name" value="Fructose-1,6-Bisphosphatase, subunit A, domain 1"/>
    <property type="match status" value="1"/>
</dbReference>
<feature type="binding site" evidence="1">
    <location>
        <position position="84"/>
    </location>
    <ligand>
        <name>Mg(2+)</name>
        <dbReference type="ChEBI" id="CHEBI:18420"/>
        <label>1</label>
        <note>catalytic</note>
    </ligand>
</feature>
<dbReference type="RefSeq" id="WP_186772878.1">
    <property type="nucleotide sequence ID" value="NZ_JACOMF010000043.1"/>
</dbReference>
<feature type="binding site" evidence="2">
    <location>
        <position position="344"/>
    </location>
    <ligand>
        <name>Mg(2+)</name>
        <dbReference type="ChEBI" id="CHEBI:18420"/>
        <label>1</label>
    </ligand>
</feature>
<sequence length="614" mass="63434">MTMLADLPGLLQPVIAMAESAGRLLAAEFARPDGPRGASSHADVDDEIEVMLREQLPALLPARWLGEETGEQVGPGGGWCWLVDPHDGTSAFLDGHRGSAVSIALLREGVPVLGVVHAPLSPDRGADTIAWAEGLDHLLRNRARVTPCLAKGALSAGAIVFVSQAAPEWPVGNAQAVAPARFVALPSIAYRLARAAVGDGVAAVSLNSPCGWDYAAGHALLRGAGGVLLDEAAREVTYAADGRSSTRRCFGGAPIPARVLAARDWGAVRSGRRQPHRVALGWPRMPERVALDRAIGCLLGQVVGDSLGSLVEFRSPRDIARQYPAGVRDLADGGTWNTIAGQPTDDSELALDLARTLVGQTSWPSEAVAAAYAGWYASRPFDVGGTTRQALSAAAAAAQDKAGAARKAAKRESQANGALMRCAPIGVWARNAAEAAAAARQDAALTHPHPICQAASAAFVAAIAIGVAGGDRETMLTAAEAAMAEQEAAPLRAALARARAGQGPGDFMSQQGWILIAFQNAFRHLAAGTSIEDALIETVSAGGDTDTNGAICGALLGAAQGRSAVPTRWSVPVLACRPARELGSPQARPACYWPDDLPALAEALLARRAGARSS</sequence>
<dbReference type="InterPro" id="IPR036705">
    <property type="entry name" value="Ribosyl_crysJ1_sf"/>
</dbReference>
<evidence type="ECO:0000313" key="4">
    <source>
        <dbReference type="Proteomes" id="UP000600101"/>
    </source>
</evidence>
<dbReference type="EMBL" id="JACOMF010000043">
    <property type="protein sequence ID" value="MBC4018122.1"/>
    <property type="molecule type" value="Genomic_DNA"/>
</dbReference>
<dbReference type="GO" id="GO:0046872">
    <property type="term" value="F:metal ion binding"/>
    <property type="evidence" value="ECO:0007669"/>
    <property type="project" value="UniProtKB-KW"/>
</dbReference>
<dbReference type="InterPro" id="IPR050792">
    <property type="entry name" value="ADP-ribosylglycohydrolase"/>
</dbReference>
<dbReference type="AlphaFoldDB" id="A0A9X0R4C2"/>
<feature type="binding site" evidence="1">
    <location>
        <position position="67"/>
    </location>
    <ligand>
        <name>Mg(2+)</name>
        <dbReference type="ChEBI" id="CHEBI:18420"/>
        <label>1</label>
        <note>catalytic</note>
    </ligand>
</feature>
<dbReference type="PRINTS" id="PR00377">
    <property type="entry name" value="IMPHPHTASES"/>
</dbReference>
<gene>
    <name evidence="3" type="ORF">H7965_22765</name>
</gene>
<dbReference type="Proteomes" id="UP000600101">
    <property type="component" value="Unassembled WGS sequence"/>
</dbReference>
<dbReference type="GO" id="GO:0046854">
    <property type="term" value="P:phosphatidylinositol phosphate biosynthetic process"/>
    <property type="evidence" value="ECO:0007669"/>
    <property type="project" value="InterPro"/>
</dbReference>
<feature type="binding site" evidence="2">
    <location>
        <position position="544"/>
    </location>
    <ligand>
        <name>Mg(2+)</name>
        <dbReference type="ChEBI" id="CHEBI:18420"/>
        <label>1</label>
    </ligand>
</feature>
<name>A0A9X0R4C2_9PROT</name>
<dbReference type="SUPFAM" id="SSF101478">
    <property type="entry name" value="ADP-ribosylglycohydrolase"/>
    <property type="match status" value="1"/>
</dbReference>
<dbReference type="InterPro" id="IPR005502">
    <property type="entry name" value="Ribosyl_crysJ1"/>
</dbReference>
<organism evidence="3 4">
    <name type="scientific">Siccirubricoccus deserti</name>
    <dbReference type="NCBI Taxonomy" id="2013562"/>
    <lineage>
        <taxon>Bacteria</taxon>
        <taxon>Pseudomonadati</taxon>
        <taxon>Pseudomonadota</taxon>
        <taxon>Alphaproteobacteria</taxon>
        <taxon>Acetobacterales</taxon>
        <taxon>Roseomonadaceae</taxon>
        <taxon>Siccirubricoccus</taxon>
    </lineage>
</organism>
<dbReference type="PANTHER" id="PTHR16222">
    <property type="entry name" value="ADP-RIBOSYLGLYCOHYDROLASE"/>
    <property type="match status" value="1"/>
</dbReference>
<proteinExistence type="predicted"/>
<feature type="binding site" evidence="2">
    <location>
        <position position="345"/>
    </location>
    <ligand>
        <name>Mg(2+)</name>
        <dbReference type="ChEBI" id="CHEBI:18420"/>
        <label>1</label>
    </ligand>
</feature>
<dbReference type="PANTHER" id="PTHR16222:SF35">
    <property type="entry name" value="ADP-RIBOSYLGLYCOHYDROLASE"/>
    <property type="match status" value="1"/>
</dbReference>
<dbReference type="Gene3D" id="1.10.4080.10">
    <property type="entry name" value="ADP-ribosylation/Crystallin J1"/>
    <property type="match status" value="1"/>
</dbReference>
<feature type="binding site" evidence="2">
    <location>
        <position position="346"/>
    </location>
    <ligand>
        <name>Mg(2+)</name>
        <dbReference type="ChEBI" id="CHEBI:18420"/>
        <label>1</label>
    </ligand>
</feature>
<dbReference type="Pfam" id="PF00459">
    <property type="entry name" value="Inositol_P"/>
    <property type="match status" value="1"/>
</dbReference>
<reference evidence="3" key="1">
    <citation type="submission" date="2020-08" db="EMBL/GenBank/DDBJ databases">
        <authorList>
            <person name="Hu Y."/>
            <person name="Nguyen S.V."/>
            <person name="Li F."/>
            <person name="Fanning S."/>
        </authorList>
    </citation>
    <scope>NUCLEOTIDE SEQUENCE</scope>
    <source>
        <strain evidence="3">SYSU D8009</strain>
    </source>
</reference>
<dbReference type="Pfam" id="PF03747">
    <property type="entry name" value="ADP_ribosyl_GH"/>
    <property type="match status" value="1"/>
</dbReference>
<dbReference type="PROSITE" id="PS00630">
    <property type="entry name" value="IMP_2"/>
    <property type="match status" value="1"/>
</dbReference>
<keyword evidence="4" id="KW-1185">Reference proteome</keyword>
<evidence type="ECO:0000256" key="1">
    <source>
        <dbReference type="PIRSR" id="PIRSR600760-2"/>
    </source>
</evidence>
<comment type="caution">
    <text evidence="3">The sequence shown here is derived from an EMBL/GenBank/DDBJ whole genome shotgun (WGS) entry which is preliminary data.</text>
</comment>
<evidence type="ECO:0000313" key="3">
    <source>
        <dbReference type="EMBL" id="MBC4018122.1"/>
    </source>
</evidence>
<accession>A0A9X0R4C2</accession>
<evidence type="ECO:0000256" key="2">
    <source>
        <dbReference type="PIRSR" id="PIRSR605502-1"/>
    </source>
</evidence>
<dbReference type="Gene3D" id="3.40.190.80">
    <property type="match status" value="1"/>
</dbReference>
<dbReference type="InterPro" id="IPR020550">
    <property type="entry name" value="Inositol_monophosphatase_CS"/>
</dbReference>
<feature type="binding site" evidence="2">
    <location>
        <position position="546"/>
    </location>
    <ligand>
        <name>Mg(2+)</name>
        <dbReference type="ChEBI" id="CHEBI:18420"/>
        <label>1</label>
    </ligand>
</feature>
<feature type="binding site" evidence="2">
    <location>
        <position position="547"/>
    </location>
    <ligand>
        <name>Mg(2+)</name>
        <dbReference type="ChEBI" id="CHEBI:18420"/>
        <label>1</label>
    </ligand>
</feature>
<dbReference type="SUPFAM" id="SSF56655">
    <property type="entry name" value="Carbohydrate phosphatase"/>
    <property type="match status" value="1"/>
</dbReference>
<protein>
    <submittedName>
        <fullName evidence="3">ADP-ribosylglycohydrolase family protein</fullName>
    </submittedName>
</protein>
<dbReference type="InterPro" id="IPR000760">
    <property type="entry name" value="Inositol_monophosphatase-like"/>
</dbReference>
<keyword evidence="1" id="KW-0479">Metal-binding</keyword>
<keyword evidence="1" id="KW-0460">Magnesium</keyword>